<evidence type="ECO:0000259" key="1">
    <source>
        <dbReference type="SMART" id="SM00858"/>
    </source>
</evidence>
<reference evidence="2" key="1">
    <citation type="submission" date="2022-02" db="EMBL/GenBank/DDBJ databases">
        <title>Corynebacterium sp. from urogenital microbiome.</title>
        <authorList>
            <person name="Cappelli E.A."/>
            <person name="Ribeiro T.G."/>
            <person name="Peixe L."/>
        </authorList>
    </citation>
    <scope>NUCLEOTIDE SEQUENCE</scope>
    <source>
        <strain evidence="2">C8Ua_181</strain>
    </source>
</reference>
<dbReference type="SMART" id="SM00858">
    <property type="entry name" value="SAF"/>
    <property type="match status" value="1"/>
</dbReference>
<dbReference type="AlphaFoldDB" id="A0A9X3RRZ5"/>
<gene>
    <name evidence="2" type="ORF">L8V01_05585</name>
    <name evidence="3" type="ORF">RAE13_08130</name>
</gene>
<evidence type="ECO:0000313" key="3">
    <source>
        <dbReference type="EMBL" id="MDV2424373.1"/>
    </source>
</evidence>
<comment type="caution">
    <text evidence="2">The sequence shown here is derived from an EMBL/GenBank/DDBJ whole genome shotgun (WGS) entry which is preliminary data.</text>
</comment>
<reference evidence="3 5" key="2">
    <citation type="submission" date="2023-08" db="EMBL/GenBank/DDBJ databases">
        <title>Genomic characterization of the C. tuberculostearicum species complex, a ubiquitous member of the human skin microbiome.</title>
        <authorList>
            <person name="Ahmed N."/>
            <person name="Deming C."/>
            <person name="Conlan S."/>
            <person name="Segre J."/>
        </authorList>
    </citation>
    <scope>NUCLEOTIDE SEQUENCE [LARGE SCALE GENOMIC DNA]</scope>
    <source>
        <strain evidence="3 5">CTNIH19</strain>
    </source>
</reference>
<dbReference type="EMBL" id="JAKMUU010000002">
    <property type="protein sequence ID" value="MCZ9306950.1"/>
    <property type="molecule type" value="Genomic_DNA"/>
</dbReference>
<dbReference type="Proteomes" id="UP001185631">
    <property type="component" value="Unassembled WGS sequence"/>
</dbReference>
<dbReference type="Proteomes" id="UP001146430">
    <property type="component" value="Unassembled WGS sequence"/>
</dbReference>
<organism evidence="2 4">
    <name type="scientific">Corynebacterium curieae</name>
    <dbReference type="NCBI Taxonomy" id="2913500"/>
    <lineage>
        <taxon>Bacteria</taxon>
        <taxon>Bacillati</taxon>
        <taxon>Actinomycetota</taxon>
        <taxon>Actinomycetes</taxon>
        <taxon>Mycobacteriales</taxon>
        <taxon>Corynebacteriaceae</taxon>
        <taxon>Corynebacterium</taxon>
    </lineage>
</organism>
<dbReference type="RefSeq" id="WP_269946155.1">
    <property type="nucleotide sequence ID" value="NZ_JAKMUU010000002.1"/>
</dbReference>
<dbReference type="Pfam" id="PF08666">
    <property type="entry name" value="SAF"/>
    <property type="match status" value="1"/>
</dbReference>
<protein>
    <submittedName>
        <fullName evidence="2">SAF domain-containing protein</fullName>
    </submittedName>
</protein>
<dbReference type="InterPro" id="IPR013974">
    <property type="entry name" value="SAF"/>
</dbReference>
<accession>A0A9X3RRZ5</accession>
<dbReference type="EMBL" id="JAVBID010000009">
    <property type="protein sequence ID" value="MDV2424373.1"/>
    <property type="molecule type" value="Genomic_DNA"/>
</dbReference>
<name>A0A9X3RRZ5_9CORY</name>
<dbReference type="CDD" id="cd11614">
    <property type="entry name" value="SAF_CpaB_FlgA_like"/>
    <property type="match status" value="1"/>
</dbReference>
<feature type="domain" description="SAF" evidence="1">
    <location>
        <begin position="48"/>
        <end position="111"/>
    </location>
</feature>
<evidence type="ECO:0000313" key="4">
    <source>
        <dbReference type="Proteomes" id="UP001146430"/>
    </source>
</evidence>
<evidence type="ECO:0000313" key="5">
    <source>
        <dbReference type="Proteomes" id="UP001185631"/>
    </source>
</evidence>
<evidence type="ECO:0000313" key="2">
    <source>
        <dbReference type="EMBL" id="MCZ9306950.1"/>
    </source>
</evidence>
<sequence length="240" mass="24535">MPSLHTPRLLSTLRTPGHRRGVLMRRIIAVALLIAALVSALSAAKELPRVPVFSRDLPAGAELALSDVELARLPASSIPESAVAKEPEELSGRVITAAASKGEVITDTRLLGEDLVSSLVDPSGGKAGRMIPVKLAEPDIIPHLHHGDTVDVVTAVGATSSAAHPGAAEDAPAARVVASGGRVVSTSTSEGEASSSTVLLALPNDHANDVAAASLSQPLTVVIVGDRAHPQNKSRMLGTS</sequence>
<proteinExistence type="predicted"/>
<keyword evidence="5" id="KW-1185">Reference proteome</keyword>